<evidence type="ECO:0000259" key="2">
    <source>
        <dbReference type="PROSITE" id="PS50209"/>
    </source>
</evidence>
<dbReference type="PROSITE" id="PS50209">
    <property type="entry name" value="CARD"/>
    <property type="match status" value="1"/>
</dbReference>
<proteinExistence type="predicted"/>
<dbReference type="CDD" id="cd01671">
    <property type="entry name" value="CARD"/>
    <property type="match status" value="1"/>
</dbReference>
<dbReference type="EnsemblMetazoa" id="SMAR009887-RA">
    <property type="protein sequence ID" value="SMAR009887-PA"/>
    <property type="gene ID" value="SMAR009887"/>
</dbReference>
<reference evidence="3" key="2">
    <citation type="submission" date="2015-02" db="UniProtKB">
        <authorList>
            <consortium name="EnsemblMetazoa"/>
        </authorList>
    </citation>
    <scope>IDENTIFICATION</scope>
</reference>
<dbReference type="Gene3D" id="1.10.533.10">
    <property type="entry name" value="Death Domain, Fas"/>
    <property type="match status" value="1"/>
</dbReference>
<protein>
    <recommendedName>
        <fullName evidence="2">CARD domain-containing protein</fullName>
    </recommendedName>
</protein>
<reference evidence="4" key="1">
    <citation type="submission" date="2011-05" db="EMBL/GenBank/DDBJ databases">
        <authorList>
            <person name="Richards S.R."/>
            <person name="Qu J."/>
            <person name="Jiang H."/>
            <person name="Jhangiani S.N."/>
            <person name="Agravi P."/>
            <person name="Goodspeed R."/>
            <person name="Gross S."/>
            <person name="Mandapat C."/>
            <person name="Jackson L."/>
            <person name="Mathew T."/>
            <person name="Pu L."/>
            <person name="Thornton R."/>
            <person name="Saada N."/>
            <person name="Wilczek-Boney K.B."/>
            <person name="Lee S."/>
            <person name="Kovar C."/>
            <person name="Wu Y."/>
            <person name="Scherer S.E."/>
            <person name="Worley K.C."/>
            <person name="Muzny D.M."/>
            <person name="Gibbs R."/>
        </authorList>
    </citation>
    <scope>NUCLEOTIDE SEQUENCE</scope>
    <source>
        <strain evidence="4">Brora</strain>
    </source>
</reference>
<name>T1J863_STRMM</name>
<dbReference type="OMA" id="KMKHERD"/>
<dbReference type="Proteomes" id="UP000014500">
    <property type="component" value="Unassembled WGS sequence"/>
</dbReference>
<dbReference type="HOGENOM" id="CLU_1306264_0_0_1"/>
<dbReference type="InterPro" id="IPR011029">
    <property type="entry name" value="DEATH-like_dom_sf"/>
</dbReference>
<dbReference type="AlphaFoldDB" id="T1J863"/>
<dbReference type="EMBL" id="JH431948">
    <property type="status" value="NOT_ANNOTATED_CDS"/>
    <property type="molecule type" value="Genomic_DNA"/>
</dbReference>
<organism evidence="3 4">
    <name type="scientific">Strigamia maritima</name>
    <name type="common">European centipede</name>
    <name type="synonym">Geophilus maritimus</name>
    <dbReference type="NCBI Taxonomy" id="126957"/>
    <lineage>
        <taxon>Eukaryota</taxon>
        <taxon>Metazoa</taxon>
        <taxon>Ecdysozoa</taxon>
        <taxon>Arthropoda</taxon>
        <taxon>Myriapoda</taxon>
        <taxon>Chilopoda</taxon>
        <taxon>Pleurostigmophora</taxon>
        <taxon>Geophilomorpha</taxon>
        <taxon>Linotaeniidae</taxon>
        <taxon>Strigamia</taxon>
    </lineage>
</organism>
<feature type="region of interest" description="Disordered" evidence="1">
    <location>
        <begin position="160"/>
        <end position="211"/>
    </location>
</feature>
<feature type="domain" description="CARD" evidence="2">
    <location>
        <begin position="3"/>
        <end position="92"/>
    </location>
</feature>
<dbReference type="GO" id="GO:0042981">
    <property type="term" value="P:regulation of apoptotic process"/>
    <property type="evidence" value="ECO:0007669"/>
    <property type="project" value="InterPro"/>
</dbReference>
<sequence length="211" mass="24235">MAPTSPASLLLERYKESLTRDVNILHFLPELVQKGVFSNEEEAAILRENNVALRTETFLDFLSKKDLWAFQEVYKKLERLSPHFTNRYGVANAGGRHEDKAPSQALKMGFELALKERDAVLREKAQAVKERDDAWYRYTEMKDERDRALANLDNLATNNRQSMSRLSRTSLSLQDFTNSRNSPVRIPARGQNQPEIVEADEDELLDSLKGH</sequence>
<feature type="compositionally biased region" description="Low complexity" evidence="1">
    <location>
        <begin position="160"/>
        <end position="173"/>
    </location>
</feature>
<accession>T1J863</accession>
<dbReference type="Pfam" id="PF00619">
    <property type="entry name" value="CARD"/>
    <property type="match status" value="1"/>
</dbReference>
<evidence type="ECO:0000256" key="1">
    <source>
        <dbReference type="SAM" id="MobiDB-lite"/>
    </source>
</evidence>
<evidence type="ECO:0000313" key="4">
    <source>
        <dbReference type="Proteomes" id="UP000014500"/>
    </source>
</evidence>
<evidence type="ECO:0000313" key="3">
    <source>
        <dbReference type="EnsemblMetazoa" id="SMAR009887-PA"/>
    </source>
</evidence>
<dbReference type="SUPFAM" id="SSF47986">
    <property type="entry name" value="DEATH domain"/>
    <property type="match status" value="1"/>
</dbReference>
<dbReference type="InterPro" id="IPR001315">
    <property type="entry name" value="CARD"/>
</dbReference>
<keyword evidence="4" id="KW-1185">Reference proteome</keyword>